<dbReference type="FunFam" id="3.60.15.10:FF:000002">
    <property type="entry name" value="Ribonuclease Z"/>
    <property type="match status" value="1"/>
</dbReference>
<dbReference type="Pfam" id="PF23023">
    <property type="entry name" value="Anti-Pycsar_Apyc1"/>
    <property type="match status" value="1"/>
</dbReference>
<feature type="binding site" evidence="10">
    <location>
        <position position="214"/>
    </location>
    <ligand>
        <name>Zn(2+)</name>
        <dbReference type="ChEBI" id="CHEBI:29105"/>
        <label>2</label>
        <note>catalytic</note>
    </ligand>
</feature>
<keyword evidence="8 10" id="KW-0862">Zinc</keyword>
<reference evidence="11 12" key="1">
    <citation type="submission" date="2019-03" db="EMBL/GenBank/DDBJ databases">
        <title>This is whole genome sequence of Paenibacillus sp MS74 strain.</title>
        <authorList>
            <person name="Trinh H.N."/>
        </authorList>
    </citation>
    <scope>NUCLEOTIDE SEQUENCE [LARGE SCALE GENOMIC DNA]</scope>
    <source>
        <strain evidence="11 12">MS74</strain>
    </source>
</reference>
<gene>
    <name evidence="10 11" type="primary">rnz</name>
    <name evidence="11" type="ORF">E1757_06960</name>
</gene>
<feature type="binding site" evidence="10">
    <location>
        <position position="68"/>
    </location>
    <ligand>
        <name>Zn(2+)</name>
        <dbReference type="ChEBI" id="CHEBI:29105"/>
        <label>2</label>
        <note>catalytic</note>
    </ligand>
</feature>
<keyword evidence="6 10" id="KW-0255">Endonuclease</keyword>
<evidence type="ECO:0000256" key="1">
    <source>
        <dbReference type="ARBA" id="ARBA00011738"/>
    </source>
</evidence>
<feature type="binding site" evidence="10">
    <location>
        <position position="143"/>
    </location>
    <ligand>
        <name>Zn(2+)</name>
        <dbReference type="ChEBI" id="CHEBI:29105"/>
        <label>1</label>
        <note>catalytic</note>
    </ligand>
</feature>
<dbReference type="HAMAP" id="MF_01818">
    <property type="entry name" value="RNase_Z_BN"/>
    <property type="match status" value="1"/>
</dbReference>
<evidence type="ECO:0000313" key="12">
    <source>
        <dbReference type="Proteomes" id="UP000295636"/>
    </source>
</evidence>
<feature type="binding site" evidence="10">
    <location>
        <position position="65"/>
    </location>
    <ligand>
        <name>Zn(2+)</name>
        <dbReference type="ChEBI" id="CHEBI:29105"/>
        <label>1</label>
        <note>catalytic</note>
    </ligand>
</feature>
<dbReference type="PANTHER" id="PTHR46018">
    <property type="entry name" value="ZINC PHOSPHODIESTERASE ELAC PROTEIN 1"/>
    <property type="match status" value="1"/>
</dbReference>
<evidence type="ECO:0000256" key="2">
    <source>
        <dbReference type="ARBA" id="ARBA00012477"/>
    </source>
</evidence>
<dbReference type="InterPro" id="IPR013471">
    <property type="entry name" value="RNase_Z/BN"/>
</dbReference>
<dbReference type="Proteomes" id="UP000295636">
    <property type="component" value="Unassembled WGS sequence"/>
</dbReference>
<dbReference type="CDD" id="cd07717">
    <property type="entry name" value="RNaseZ_ZiPD-like_MBL-fold"/>
    <property type="match status" value="1"/>
</dbReference>
<comment type="function">
    <text evidence="9 10">Zinc phosphodiesterase, which displays some tRNA 3'-processing endonuclease activity. Probably involved in tRNA maturation, by removing a 3'-trailer from precursor tRNA.</text>
</comment>
<dbReference type="NCBIfam" id="NF000801">
    <property type="entry name" value="PRK00055.1-3"/>
    <property type="match status" value="1"/>
</dbReference>
<dbReference type="SUPFAM" id="SSF56281">
    <property type="entry name" value="Metallo-hydrolase/oxidoreductase"/>
    <property type="match status" value="1"/>
</dbReference>
<comment type="catalytic activity">
    <reaction evidence="10">
        <text>Endonucleolytic cleavage of RNA, removing extra 3' nucleotides from tRNA precursor, generating 3' termini of tRNAs. A 3'-hydroxy group is left at the tRNA terminus and a 5'-phosphoryl group is left at the trailer molecule.</text>
        <dbReference type="EC" id="3.1.26.11"/>
    </reaction>
</comment>
<evidence type="ECO:0000256" key="9">
    <source>
        <dbReference type="ARBA" id="ARBA00057812"/>
    </source>
</evidence>
<dbReference type="EMBL" id="SMRT01000002">
    <property type="protein sequence ID" value="TDF99572.1"/>
    <property type="molecule type" value="Genomic_DNA"/>
</dbReference>
<sequence length="324" mass="36037">MEIYFLGTGAGMPSKERNVTSVILNLLAERNTYWMFDCGEGTQHQVLKSPVRIGKLEKLFITHLHGDHLYGIPGLLTSRSYQGGDTPFTVYGPKGTNQFIRTALELSQAHLSYELLIHEMESVEETVLFEDEQFTVSAAPLVHRVESYGYRIVEKPQKGRLHAEKLKTLGISSGPIFGRLKQGIDVTLESGTLLKAADFIGPSYPGRVVVILGDTQPCEYSVKLARGADVLVHEATFAELKKHLAVEYDHSTAMDAARAAREAGAKALILTHISSRYQKDEAELLVREARQIHEHTYLARDFWSYEVPRNKVDTGGGGNPDVQQ</sequence>
<dbReference type="AlphaFoldDB" id="A0A4R5KVP9"/>
<dbReference type="EC" id="3.1.26.11" evidence="2 10"/>
<feature type="binding site" evidence="10">
    <location>
        <position position="63"/>
    </location>
    <ligand>
        <name>Zn(2+)</name>
        <dbReference type="ChEBI" id="CHEBI:29105"/>
        <label>1</label>
        <note>catalytic</note>
    </ligand>
</feature>
<dbReference type="Gene3D" id="3.60.15.10">
    <property type="entry name" value="Ribonuclease Z/Hydroxyacylglutathione hydrolase-like"/>
    <property type="match status" value="1"/>
</dbReference>
<feature type="active site" description="Proton acceptor" evidence="10">
    <location>
        <position position="67"/>
    </location>
</feature>
<comment type="subunit">
    <text evidence="1 10">Homodimer.</text>
</comment>
<feature type="binding site" evidence="10">
    <location>
        <position position="272"/>
    </location>
    <ligand>
        <name>Zn(2+)</name>
        <dbReference type="ChEBI" id="CHEBI:29105"/>
        <label>2</label>
        <note>catalytic</note>
    </ligand>
</feature>
<comment type="caution">
    <text evidence="11">The sequence shown here is derived from an EMBL/GenBank/DDBJ whole genome shotgun (WGS) entry which is preliminary data.</text>
</comment>
<keyword evidence="7 10" id="KW-0378">Hydrolase</keyword>
<dbReference type="NCBIfam" id="TIGR02651">
    <property type="entry name" value="RNase_Z"/>
    <property type="match status" value="1"/>
</dbReference>
<feature type="binding site" evidence="10">
    <location>
        <position position="67"/>
    </location>
    <ligand>
        <name>Zn(2+)</name>
        <dbReference type="ChEBI" id="CHEBI:29105"/>
        <label>2</label>
        <note>catalytic</note>
    </ligand>
</feature>
<evidence type="ECO:0000256" key="10">
    <source>
        <dbReference type="HAMAP-Rule" id="MF_01818"/>
    </source>
</evidence>
<dbReference type="OrthoDB" id="9800940at2"/>
<dbReference type="GO" id="GO:0042781">
    <property type="term" value="F:3'-tRNA processing endoribonuclease activity"/>
    <property type="evidence" value="ECO:0007669"/>
    <property type="project" value="UniProtKB-UniRule"/>
</dbReference>
<keyword evidence="4 10" id="KW-0540">Nuclease</keyword>
<keyword evidence="3 10" id="KW-0819">tRNA processing</keyword>
<dbReference type="RefSeq" id="WP_133226121.1">
    <property type="nucleotide sequence ID" value="NZ_SMRT01000002.1"/>
</dbReference>
<evidence type="ECO:0000256" key="7">
    <source>
        <dbReference type="ARBA" id="ARBA00022801"/>
    </source>
</evidence>
<dbReference type="GO" id="GO:0008270">
    <property type="term" value="F:zinc ion binding"/>
    <property type="evidence" value="ECO:0007669"/>
    <property type="project" value="UniProtKB-UniRule"/>
</dbReference>
<dbReference type="PANTHER" id="PTHR46018:SF2">
    <property type="entry name" value="ZINC PHOSPHODIESTERASE ELAC PROTEIN 1"/>
    <property type="match status" value="1"/>
</dbReference>
<proteinExistence type="inferred from homology"/>
<evidence type="ECO:0000256" key="6">
    <source>
        <dbReference type="ARBA" id="ARBA00022759"/>
    </source>
</evidence>
<keyword evidence="12" id="KW-1185">Reference proteome</keyword>
<dbReference type="GO" id="GO:0042802">
    <property type="term" value="F:identical protein binding"/>
    <property type="evidence" value="ECO:0007669"/>
    <property type="project" value="UniProtKB-ARBA"/>
</dbReference>
<accession>A0A4R5KVP9</accession>
<protein>
    <recommendedName>
        <fullName evidence="2 10">Ribonuclease Z</fullName>
        <shortName evidence="10">RNase Z</shortName>
        <ecNumber evidence="2 10">3.1.26.11</ecNumber>
    </recommendedName>
    <alternativeName>
        <fullName evidence="10">tRNA 3 endonuclease</fullName>
    </alternativeName>
    <alternativeName>
        <fullName evidence="10">tRNase Z</fullName>
    </alternativeName>
</protein>
<comment type="similarity">
    <text evidence="10">Belongs to the RNase Z family.</text>
</comment>
<evidence type="ECO:0000256" key="3">
    <source>
        <dbReference type="ARBA" id="ARBA00022694"/>
    </source>
</evidence>
<evidence type="ECO:0000256" key="4">
    <source>
        <dbReference type="ARBA" id="ARBA00022722"/>
    </source>
</evidence>
<comment type="cofactor">
    <cofactor evidence="10">
        <name>Zn(2+)</name>
        <dbReference type="ChEBI" id="CHEBI:29105"/>
    </cofactor>
    <text evidence="10">Binds 2 Zn(2+) ions.</text>
</comment>
<evidence type="ECO:0000256" key="5">
    <source>
        <dbReference type="ARBA" id="ARBA00022723"/>
    </source>
</evidence>
<keyword evidence="5 10" id="KW-0479">Metal-binding</keyword>
<evidence type="ECO:0000313" key="11">
    <source>
        <dbReference type="EMBL" id="TDF99572.1"/>
    </source>
</evidence>
<name>A0A4R5KVP9_9BACL</name>
<feature type="binding site" evidence="10">
    <location>
        <position position="214"/>
    </location>
    <ligand>
        <name>Zn(2+)</name>
        <dbReference type="ChEBI" id="CHEBI:29105"/>
        <label>1</label>
        <note>catalytic</note>
    </ligand>
</feature>
<evidence type="ECO:0000256" key="8">
    <source>
        <dbReference type="ARBA" id="ARBA00022833"/>
    </source>
</evidence>
<organism evidence="11 12">
    <name type="scientific">Paenibacillus piri</name>
    <dbReference type="NCBI Taxonomy" id="2547395"/>
    <lineage>
        <taxon>Bacteria</taxon>
        <taxon>Bacillati</taxon>
        <taxon>Bacillota</taxon>
        <taxon>Bacilli</taxon>
        <taxon>Bacillales</taxon>
        <taxon>Paenibacillaceae</taxon>
        <taxon>Paenibacillus</taxon>
    </lineage>
</organism>
<dbReference type="InterPro" id="IPR036866">
    <property type="entry name" value="RibonucZ/Hydroxyglut_hydro"/>
</dbReference>